<proteinExistence type="predicted"/>
<sequence>MNGEPTVDRRGRRDDAEDSTFGDVEELFFFACVQPASNRFATLPCIHRDVSCSFVLAADHRSRQAEEAFLKEERPQKMGSKLRMP</sequence>
<reference evidence="1 2" key="1">
    <citation type="submission" date="2019-06" db="EMBL/GenBank/DDBJ databases">
        <title>A chromosome-scale genome assembly of the European perch, Perca fluviatilis.</title>
        <authorList>
            <person name="Roques C."/>
            <person name="Zahm M."/>
            <person name="Cabau C."/>
            <person name="Klopp C."/>
            <person name="Bouchez O."/>
            <person name="Donnadieu C."/>
            <person name="Kuhl H."/>
            <person name="Gislard M."/>
            <person name="Guendouz S."/>
            <person name="Journot L."/>
            <person name="Haffray P."/>
            <person name="Bestin A."/>
            <person name="Morvezen R."/>
            <person name="Feron R."/>
            <person name="Wen M."/>
            <person name="Jouanno E."/>
            <person name="Herpin A."/>
            <person name="Schartl M."/>
            <person name="Postlethwait J."/>
            <person name="Schaerlinger B."/>
            <person name="Chardard D."/>
            <person name="Lecocq T."/>
            <person name="Poncet C."/>
            <person name="Jaffrelo L."/>
            <person name="Lampietro C."/>
            <person name="Guiguen Y."/>
        </authorList>
    </citation>
    <scope>NUCLEOTIDE SEQUENCE [LARGE SCALE GENOMIC DNA]</scope>
    <source>
        <tissue evidence="1">Blood</tissue>
    </source>
</reference>
<dbReference type="EMBL" id="VHII01000005">
    <property type="protein sequence ID" value="KAF1390038.1"/>
    <property type="molecule type" value="Genomic_DNA"/>
</dbReference>
<dbReference type="AlphaFoldDB" id="A0A6A5FCC3"/>
<organism evidence="1 2">
    <name type="scientific">Perca fluviatilis</name>
    <name type="common">European perch</name>
    <dbReference type="NCBI Taxonomy" id="8168"/>
    <lineage>
        <taxon>Eukaryota</taxon>
        <taxon>Metazoa</taxon>
        <taxon>Chordata</taxon>
        <taxon>Craniata</taxon>
        <taxon>Vertebrata</taxon>
        <taxon>Euteleostomi</taxon>
        <taxon>Actinopterygii</taxon>
        <taxon>Neopterygii</taxon>
        <taxon>Teleostei</taxon>
        <taxon>Neoteleostei</taxon>
        <taxon>Acanthomorphata</taxon>
        <taxon>Eupercaria</taxon>
        <taxon>Perciformes</taxon>
        <taxon>Percoidei</taxon>
        <taxon>Percidae</taxon>
        <taxon>Percinae</taxon>
        <taxon>Perca</taxon>
    </lineage>
</organism>
<name>A0A6A5FCC3_PERFL</name>
<evidence type="ECO:0000313" key="2">
    <source>
        <dbReference type="Proteomes" id="UP000465112"/>
    </source>
</evidence>
<evidence type="ECO:0000313" key="1">
    <source>
        <dbReference type="EMBL" id="KAF1390038.1"/>
    </source>
</evidence>
<protein>
    <submittedName>
        <fullName evidence="1">Uncharacterized protein</fullName>
    </submittedName>
</protein>
<keyword evidence="2" id="KW-1185">Reference proteome</keyword>
<comment type="caution">
    <text evidence="1">The sequence shown here is derived from an EMBL/GenBank/DDBJ whole genome shotgun (WGS) entry which is preliminary data.</text>
</comment>
<accession>A0A6A5FCC3</accession>
<dbReference type="Proteomes" id="UP000465112">
    <property type="component" value="Chromosome 5"/>
</dbReference>
<gene>
    <name evidence="1" type="ORF">PFLUV_G00053920</name>
</gene>